<comment type="similarity">
    <text evidence="2 6">Belongs to the C1D family.</text>
</comment>
<sequence>MEGSAKESKVIPDSVMDAVKKTQYNVEQVKTHLLEFLSLADPELLAEMPPLERARSLFLVAKASTVLYTLRLRCSGVHPDDHPVKSELERISLYQEKLQRLVDSSKEPSRPSTTLNYQAATRFIEHSLPDLTPDQRRSMKDVSRGEGPRIKYTERSVPKKRKFQSSERKTVQTAAKEFLEKASRELLGDAQGGFKGPIQIDDSDEEDHPMS</sequence>
<feature type="region of interest" description="Disordered" evidence="7">
    <location>
        <begin position="186"/>
        <end position="211"/>
    </location>
</feature>
<comment type="subcellular location">
    <subcellularLocation>
        <location evidence="6">Cytoplasm</location>
    </subcellularLocation>
    <subcellularLocation>
        <location evidence="6">Nucleus</location>
        <location evidence="6">Nucleolus</location>
    </subcellularLocation>
    <subcellularLocation>
        <location evidence="1 6">Nucleus</location>
    </subcellularLocation>
</comment>
<evidence type="ECO:0000313" key="8">
    <source>
        <dbReference type="EMBL" id="KAH7574044.1"/>
    </source>
</evidence>
<dbReference type="InterPro" id="IPR007146">
    <property type="entry name" value="Sas10/Utp3/C1D"/>
</dbReference>
<evidence type="ECO:0000256" key="3">
    <source>
        <dbReference type="ARBA" id="ARBA00022552"/>
    </source>
</evidence>
<dbReference type="Proteomes" id="UP000827721">
    <property type="component" value="Unassembled WGS sequence"/>
</dbReference>
<proteinExistence type="inferred from homology"/>
<keyword evidence="9" id="KW-1185">Reference proteome</keyword>
<keyword evidence="3 6" id="KW-0698">rRNA processing</keyword>
<feature type="compositionally biased region" description="Basic and acidic residues" evidence="7">
    <location>
        <begin position="126"/>
        <end position="157"/>
    </location>
</feature>
<keyword evidence="6" id="KW-0963">Cytoplasm</keyword>
<accession>A0ABQ8IC55</accession>
<keyword evidence="4 6" id="KW-0694">RNA-binding</keyword>
<dbReference type="InterPro" id="IPR011082">
    <property type="entry name" value="Exosome-assoc_fac/DNA_repair"/>
</dbReference>
<keyword evidence="5 6" id="KW-0539">Nucleus</keyword>
<dbReference type="PANTHER" id="PTHR15341:SF3">
    <property type="entry name" value="NUCLEAR NUCLEIC ACID-BINDING PROTEIN C1D"/>
    <property type="match status" value="1"/>
</dbReference>
<evidence type="ECO:0000256" key="1">
    <source>
        <dbReference type="ARBA" id="ARBA00004123"/>
    </source>
</evidence>
<feature type="region of interest" description="Disordered" evidence="7">
    <location>
        <begin position="126"/>
        <end position="171"/>
    </location>
</feature>
<dbReference type="EMBL" id="JAFEMO010000003">
    <property type="protein sequence ID" value="KAH7574044.1"/>
    <property type="molecule type" value="Genomic_DNA"/>
</dbReference>
<evidence type="ECO:0000313" key="9">
    <source>
        <dbReference type="Proteomes" id="UP000827721"/>
    </source>
</evidence>
<protein>
    <recommendedName>
        <fullName evidence="6">Nuclear nucleic acid-binding protein C1D</fullName>
    </recommendedName>
</protein>
<evidence type="ECO:0000256" key="7">
    <source>
        <dbReference type="SAM" id="MobiDB-lite"/>
    </source>
</evidence>
<evidence type="ECO:0000256" key="4">
    <source>
        <dbReference type="ARBA" id="ARBA00022884"/>
    </source>
</evidence>
<comment type="subunit">
    <text evidence="6">Monomer and homodimer.</text>
</comment>
<comment type="caution">
    <text evidence="8">The sequence shown here is derived from an EMBL/GenBank/DDBJ whole genome shotgun (WGS) entry which is preliminary data.</text>
</comment>
<evidence type="ECO:0000256" key="6">
    <source>
        <dbReference type="RuleBase" id="RU368003"/>
    </source>
</evidence>
<reference evidence="8 9" key="1">
    <citation type="submission" date="2021-02" db="EMBL/GenBank/DDBJ databases">
        <title>Plant Genome Project.</title>
        <authorList>
            <person name="Zhang R.-G."/>
        </authorList>
    </citation>
    <scope>NUCLEOTIDE SEQUENCE [LARGE SCALE GENOMIC DNA]</scope>
    <source>
        <tissue evidence="8">Leaves</tissue>
    </source>
</reference>
<evidence type="ECO:0000256" key="2">
    <source>
        <dbReference type="ARBA" id="ARBA00009154"/>
    </source>
</evidence>
<gene>
    <name evidence="8" type="ORF">JRO89_XS03G0243900</name>
</gene>
<comment type="function">
    <text evidence="6">Plays a role in the recruitment of the exosome to pre-rRNA to mediate the 3'-5' end processing of the 5.8S rRNA.</text>
</comment>
<evidence type="ECO:0000256" key="5">
    <source>
        <dbReference type="ARBA" id="ARBA00023242"/>
    </source>
</evidence>
<dbReference type="Pfam" id="PF04000">
    <property type="entry name" value="Sas10_Utp3"/>
    <property type="match status" value="1"/>
</dbReference>
<name>A0ABQ8IC55_9ROSI</name>
<organism evidence="8 9">
    <name type="scientific">Xanthoceras sorbifolium</name>
    <dbReference type="NCBI Taxonomy" id="99658"/>
    <lineage>
        <taxon>Eukaryota</taxon>
        <taxon>Viridiplantae</taxon>
        <taxon>Streptophyta</taxon>
        <taxon>Embryophyta</taxon>
        <taxon>Tracheophyta</taxon>
        <taxon>Spermatophyta</taxon>
        <taxon>Magnoliopsida</taxon>
        <taxon>eudicotyledons</taxon>
        <taxon>Gunneridae</taxon>
        <taxon>Pentapetalae</taxon>
        <taxon>rosids</taxon>
        <taxon>malvids</taxon>
        <taxon>Sapindales</taxon>
        <taxon>Sapindaceae</taxon>
        <taxon>Xanthoceroideae</taxon>
        <taxon>Xanthoceras</taxon>
    </lineage>
</organism>
<dbReference type="PANTHER" id="PTHR15341">
    <property type="entry name" value="SUN-COR STEROID HORMONE RECEPTOR CO-REPRESSOR"/>
    <property type="match status" value="1"/>
</dbReference>
<keyword evidence="6" id="KW-0238">DNA-binding</keyword>
<feature type="compositionally biased region" description="Acidic residues" evidence="7">
    <location>
        <begin position="201"/>
        <end position="211"/>
    </location>
</feature>